<keyword evidence="2" id="KW-1185">Reference proteome</keyword>
<organism evidence="1 2">
    <name type="scientific">Pangasius djambal</name>
    <dbReference type="NCBI Taxonomy" id="1691987"/>
    <lineage>
        <taxon>Eukaryota</taxon>
        <taxon>Metazoa</taxon>
        <taxon>Chordata</taxon>
        <taxon>Craniata</taxon>
        <taxon>Vertebrata</taxon>
        <taxon>Euteleostomi</taxon>
        <taxon>Actinopterygii</taxon>
        <taxon>Neopterygii</taxon>
        <taxon>Teleostei</taxon>
        <taxon>Ostariophysi</taxon>
        <taxon>Siluriformes</taxon>
        <taxon>Pangasiidae</taxon>
        <taxon>Pangasius</taxon>
    </lineage>
</organism>
<reference evidence="1" key="1">
    <citation type="submission" date="2020-02" db="EMBL/GenBank/DDBJ databases">
        <title>Genome sequencing of the panga catfish, Pangasius djambal.</title>
        <authorList>
            <person name="Wen M."/>
            <person name="Zahm M."/>
            <person name="Roques C."/>
            <person name="Cabau C."/>
            <person name="Klopp C."/>
            <person name="Donnadieu C."/>
            <person name="Jouanno E."/>
            <person name="Avarre J.-C."/>
            <person name="Campet M."/>
            <person name="Ha T."/>
            <person name="Dugue R."/>
            <person name="Lampietro C."/>
            <person name="Louis A."/>
            <person name="Herpin A."/>
            <person name="Echchiki A."/>
            <person name="Berthelot C."/>
            <person name="Parey E."/>
            <person name="Roest-Crollius H."/>
            <person name="Braasch I."/>
            <person name="Postlethwait J.H."/>
            <person name="Bobe J."/>
            <person name="Montfort J."/>
            <person name="Bouchez O."/>
            <person name="Begum T."/>
            <person name="Schartl M."/>
            <person name="Gustiano R."/>
            <person name="Guiguen Y."/>
        </authorList>
    </citation>
    <scope>NUCLEOTIDE SEQUENCE</scope>
    <source>
        <strain evidence="1">Pdj_M5554</strain>
    </source>
</reference>
<gene>
    <name evidence="1" type="ORF">PDJAM_G00138440</name>
</gene>
<sequence length="1286" mass="145805">MANNIPLGLLEACVVVGASSDRLKELCLLQDGKEKEPVLLEAEVLQVHAPPFVTKETTSDGQGHATAFSRVQRRRSFLKKKKERPAVSSSNGTKTTTDDQTVPKDIDLIALPQLCFPGGLRVVSESQEDSYHFLVFTDVFGNQTHGVVVQYYKPIQVSVDNITYKNGHYLSKPPKLFTAYGICLISKYPYYNALRDCLSSFLVQLKNCRMTEFEEQVKEFSAKLALVPIPPPGQLQVAFNLKPLQIILPPREDMDRPVVDLDLHLPFLCFRPKQILQVICSILTEQRVAFFSSNWARLTLMAECFMLFIHPLRWQHPFVPVLSRQMMDFLMAPTAYLMGCHVQHLEDVAAETDDLILIDIDEGTVTSSCAADLPDVPGAATECFKRRVEGLQIHYDLELCSHGSSMDVTDVRTRRRQWQRKLNSEILNISLELIVNIFREVHDHLNFEHRVFNSEEFFRAQEPADQPFYKKVLDTHIFHSFLKDCLNRKMGAFAQMKLNTQSEANRLRTMPESPRRPNMKELARKQPDYQLRKRLGMSLPNLVEDSSLMVPVRQLSFQKPDKGATFKPAFKIPPKPVKTFKLPDFPPPLAYYYVQNYYSDLISQLSKAINSATPEDSSLLARYYYLRGLINSVAGKRLDALMDFQSLHRTDMDIFPLELVTTLADSLRTEERNVAEGRPELKRLISRVKKSCSQDDYPDGGSVKKFELPRTHMFLDDFVRRVQESGIVKDLGTIQRLFNALTVGMESTAKVSAQSVFYLDSSPDGQQKQVDPEVFRFFYTIWKETEAEAQDVDLPAAVRDHLEASEQVYKLSSSVKTSHGVGKIAMTQRRLFLLTEGRPGYVEVTKFRDIEEVKISSAPLLLLKIPSLKIKTSLRRETFEANLKSECDLWHLMIKELWAGRKMADEHKDPQYIQQALTNALLMDAVVRCLQSQKAIYAASKLAYFDMMKREVPMMVPKTTSETLKHKINPCLDLTSPQAVDILLYTPGQLGAAASDGGGYPKLWCALSDGKMVVFDAASWSLQQNCIQVGTSRLNCMLGVDQQQLWIGSQDSIIYIINQNSMSCNKQLTEHRAEITGLALEERPDKYSQLLAYSCSAEGTVIIWDVATLQVRRDIKLTCDRLQSIQIHSGRLWCCARDCVLEVRRNGTVHRRISLPDHLRGSQCSYSSFLVFDERTQMWTGCAAAGEVCVWHLADLEKPFQRIQLPDCTSVICMIRVKNQIWVGGYSSSGGKARGKIYVVNTERLLVEKELLAHSDAVQTLCSAEDRYILSGAAGQDGKIAIWKVE</sequence>
<proteinExistence type="predicted"/>
<dbReference type="EMBL" id="CM040997">
    <property type="protein sequence ID" value="MCJ8746140.1"/>
    <property type="molecule type" value="Genomic_DNA"/>
</dbReference>
<comment type="caution">
    <text evidence="1">The sequence shown here is derived from an EMBL/GenBank/DDBJ whole genome shotgun (WGS) entry which is preliminary data.</text>
</comment>
<name>A0ACC5ZD93_9TELE</name>
<evidence type="ECO:0000313" key="1">
    <source>
        <dbReference type="EMBL" id="MCJ8746140.1"/>
    </source>
</evidence>
<dbReference type="Proteomes" id="UP000830395">
    <property type="component" value="Chromosome 23"/>
</dbReference>
<accession>A0ACC5ZD93</accession>
<evidence type="ECO:0000313" key="2">
    <source>
        <dbReference type="Proteomes" id="UP000830395"/>
    </source>
</evidence>
<protein>
    <submittedName>
        <fullName evidence="1">Uncharacterized protein</fullName>
    </submittedName>
</protein>